<sequence>MKYALIALLFLFHWTNPNDFQPLSEEYCFEEQVIEVNETVELALIIAALSELDRSTNNSINRDTDYYAELEEYFKDFRNHPVFERLGSEFNLPRLAGNAANYRFDEEGKLYLLKGSQDLWKDSAKNYFANNLNEIQDFADKTEYQKFYRSKQDLYASYVQNTAEAVDERDMLDWLSAQFDIEVRPVKVFISPLMSGFHWTTLYSKQQRIWINPLDPSKMKDLNEFEKLRYARVIFTELDHGYVNPVSSKHVKQIEVAMSDPEIWGNTRDAEYYFSPELKFNEYMTWSVYLLYVKDKLRDRQEEFNRIFQETSQSMTRGRGFIRFEAFAEKTLELYISKPSKKVQEIQMEMILWCTEYQASKE</sequence>
<reference evidence="1" key="1">
    <citation type="submission" date="2022-11" db="EMBL/GenBank/DDBJ databases">
        <title>The characterization of three novel Bacteroidetes species and genomic analysis of their roles in tidal elemental geochemical cycles.</title>
        <authorList>
            <person name="Ma K.-J."/>
        </authorList>
    </citation>
    <scope>NUCLEOTIDE SEQUENCE</scope>
    <source>
        <strain evidence="1">M415</strain>
    </source>
</reference>
<evidence type="ECO:0000313" key="1">
    <source>
        <dbReference type="EMBL" id="MCX2718017.1"/>
    </source>
</evidence>
<dbReference type="AlphaFoldDB" id="A0AAE3SLT1"/>
<proteinExistence type="predicted"/>
<keyword evidence="2" id="KW-1185">Reference proteome</keyword>
<evidence type="ECO:0000313" key="2">
    <source>
        <dbReference type="Proteomes" id="UP001207116"/>
    </source>
</evidence>
<name>A0AAE3SLT1_9FLAO</name>
<organism evidence="1 2">
    <name type="scientific">Lentiprolixibacter aurantiacus</name>
    <dbReference type="NCBI Taxonomy" id="2993939"/>
    <lineage>
        <taxon>Bacteria</taxon>
        <taxon>Pseudomonadati</taxon>
        <taxon>Bacteroidota</taxon>
        <taxon>Flavobacteriia</taxon>
        <taxon>Flavobacteriales</taxon>
        <taxon>Flavobacteriaceae</taxon>
        <taxon>Lentiprolixibacter</taxon>
    </lineage>
</organism>
<accession>A0AAE3SLT1</accession>
<dbReference type="RefSeq" id="WP_266009963.1">
    <property type="nucleotide sequence ID" value="NZ_JAPFQP010000001.1"/>
</dbReference>
<gene>
    <name evidence="1" type="ORF">OO016_00260</name>
</gene>
<protein>
    <submittedName>
        <fullName evidence="1">DUF4932 domain-containing protein</fullName>
    </submittedName>
</protein>
<comment type="caution">
    <text evidence="1">The sequence shown here is derived from an EMBL/GenBank/DDBJ whole genome shotgun (WGS) entry which is preliminary data.</text>
</comment>
<dbReference type="Proteomes" id="UP001207116">
    <property type="component" value="Unassembled WGS sequence"/>
</dbReference>
<dbReference type="EMBL" id="JAPFQP010000001">
    <property type="protein sequence ID" value="MCX2718017.1"/>
    <property type="molecule type" value="Genomic_DNA"/>
</dbReference>